<dbReference type="Proteomes" id="UP000664369">
    <property type="component" value="Unassembled WGS sequence"/>
</dbReference>
<evidence type="ECO:0000313" key="3">
    <source>
        <dbReference type="Proteomes" id="UP000664369"/>
    </source>
</evidence>
<feature type="transmembrane region" description="Helical" evidence="1">
    <location>
        <begin position="7"/>
        <end position="30"/>
    </location>
</feature>
<evidence type="ECO:0000256" key="1">
    <source>
        <dbReference type="SAM" id="Phobius"/>
    </source>
</evidence>
<dbReference type="RefSeq" id="WP_208173112.1">
    <property type="nucleotide sequence ID" value="NZ_JAGETZ010000001.1"/>
</dbReference>
<keyword evidence="1" id="KW-0472">Membrane</keyword>
<sequence>MNKIVKWVLISVGIIGGTLAGLYFLFLLALGHAMGAFDRTYTKADLIEHYEAKAPELRALSTYVNARVPAHASVEIEFDGTRTIPIFHVKARGVHSNNWDVAWDSPKADTLLQQLGWTRQTLTSLQARLDRAGCISVSSGEPCNIGYQRSGMGKFSYNLFARPMSDSVKEQYNRGCVYCFYKPGVVFEYGGGAVGPQCFPSEPVGSSRP</sequence>
<name>A0ABS3Q8L0_9BACT</name>
<organism evidence="2 3">
    <name type="scientific">Hymenobacter negativus</name>
    <dbReference type="NCBI Taxonomy" id="2795026"/>
    <lineage>
        <taxon>Bacteria</taxon>
        <taxon>Pseudomonadati</taxon>
        <taxon>Bacteroidota</taxon>
        <taxon>Cytophagia</taxon>
        <taxon>Cytophagales</taxon>
        <taxon>Hymenobacteraceae</taxon>
        <taxon>Hymenobacter</taxon>
    </lineage>
</organism>
<keyword evidence="1" id="KW-0812">Transmembrane</keyword>
<dbReference type="EMBL" id="JAGETZ010000001">
    <property type="protein sequence ID" value="MBO2007574.1"/>
    <property type="molecule type" value="Genomic_DNA"/>
</dbReference>
<keyword evidence="3" id="KW-1185">Reference proteome</keyword>
<reference evidence="2 3" key="1">
    <citation type="submission" date="2021-03" db="EMBL/GenBank/DDBJ databases">
        <authorList>
            <person name="Kim M.K."/>
        </authorList>
    </citation>
    <scope>NUCLEOTIDE SEQUENCE [LARGE SCALE GENOMIC DNA]</scope>
    <source>
        <strain evidence="2 3">BT442</strain>
    </source>
</reference>
<protein>
    <submittedName>
        <fullName evidence="2">Uncharacterized protein</fullName>
    </submittedName>
</protein>
<accession>A0ABS3Q8L0</accession>
<gene>
    <name evidence="2" type="ORF">J4E00_00830</name>
</gene>
<comment type="caution">
    <text evidence="2">The sequence shown here is derived from an EMBL/GenBank/DDBJ whole genome shotgun (WGS) entry which is preliminary data.</text>
</comment>
<keyword evidence="1" id="KW-1133">Transmembrane helix</keyword>
<evidence type="ECO:0000313" key="2">
    <source>
        <dbReference type="EMBL" id="MBO2007574.1"/>
    </source>
</evidence>
<proteinExistence type="predicted"/>